<evidence type="ECO:0000313" key="2">
    <source>
        <dbReference type="EMBL" id="VAX36951.1"/>
    </source>
</evidence>
<gene>
    <name evidence="2" type="ORF">MNBD_UNCLBAC01-1844</name>
</gene>
<dbReference type="CDD" id="cd06915">
    <property type="entry name" value="NTP_transferase_WcbM_like"/>
    <property type="match status" value="1"/>
</dbReference>
<dbReference type="PANTHER" id="PTHR22572">
    <property type="entry name" value="SUGAR-1-PHOSPHATE GUANYL TRANSFERASE"/>
    <property type="match status" value="1"/>
</dbReference>
<feature type="domain" description="Nucleotidyl transferase" evidence="1">
    <location>
        <begin position="7"/>
        <end position="230"/>
    </location>
</feature>
<name>A0A3B1DDM2_9ZZZZ</name>
<organism evidence="2">
    <name type="scientific">hydrothermal vent metagenome</name>
    <dbReference type="NCBI Taxonomy" id="652676"/>
    <lineage>
        <taxon>unclassified sequences</taxon>
        <taxon>metagenomes</taxon>
        <taxon>ecological metagenomes</taxon>
    </lineage>
</organism>
<evidence type="ECO:0000259" key="1">
    <source>
        <dbReference type="Pfam" id="PF00483"/>
    </source>
</evidence>
<dbReference type="AlphaFoldDB" id="A0A3B1DDM2"/>
<proteinExistence type="predicted"/>
<dbReference type="InterPro" id="IPR005835">
    <property type="entry name" value="NTP_transferase_dom"/>
</dbReference>
<dbReference type="InterPro" id="IPR029044">
    <property type="entry name" value="Nucleotide-diphossugar_trans"/>
</dbReference>
<protein>
    <recommendedName>
        <fullName evidence="1">Nucleotidyl transferase domain-containing protein</fullName>
    </recommendedName>
</protein>
<dbReference type="SUPFAM" id="SSF53448">
    <property type="entry name" value="Nucleotide-diphospho-sugar transferases"/>
    <property type="match status" value="1"/>
</dbReference>
<dbReference type="Pfam" id="PF00483">
    <property type="entry name" value="NTP_transferase"/>
    <property type="match status" value="1"/>
</dbReference>
<dbReference type="EMBL" id="UOGJ01000113">
    <property type="protein sequence ID" value="VAX36951.1"/>
    <property type="molecule type" value="Genomic_DNA"/>
</dbReference>
<dbReference type="InterPro" id="IPR050486">
    <property type="entry name" value="Mannose-1P_guanyltransferase"/>
</dbReference>
<sequence length="234" mass="26656">MKNMDIVILCGGLGTRLKSVTGDAPKVMAEVDGKPFLDVIIEYLKDQGFQRIILCTGYQAQTVERYYQENSHDMRIVFSREEEPLGTGGALKNTRSLIESDIFFVMNGDSFCPINLKNFLGFYEKQKTIAALAVSKVDESKDYGGIVLDKEYRILGFYEKADVPVGSTAGYVNAGIYCFNKKLFSLMPEMKKFSMEYDVFPKLIQENIYGFLIDEKFFDIGTPERLKKIREEKL</sequence>
<reference evidence="2" key="1">
    <citation type="submission" date="2018-06" db="EMBL/GenBank/DDBJ databases">
        <authorList>
            <person name="Zhirakovskaya E."/>
        </authorList>
    </citation>
    <scope>NUCLEOTIDE SEQUENCE</scope>
</reference>
<dbReference type="Gene3D" id="3.90.550.10">
    <property type="entry name" value="Spore Coat Polysaccharide Biosynthesis Protein SpsA, Chain A"/>
    <property type="match status" value="1"/>
</dbReference>
<accession>A0A3B1DDM2</accession>